<evidence type="ECO:0000313" key="1">
    <source>
        <dbReference type="EMBL" id="KAJ9111261.1"/>
    </source>
</evidence>
<dbReference type="EMBL" id="JASBWU010000031">
    <property type="protein sequence ID" value="KAJ9111261.1"/>
    <property type="molecule type" value="Genomic_DNA"/>
</dbReference>
<dbReference type="Proteomes" id="UP001243375">
    <property type="component" value="Unassembled WGS sequence"/>
</dbReference>
<keyword evidence="2" id="KW-1185">Reference proteome</keyword>
<protein>
    <submittedName>
        <fullName evidence="1">Uncharacterized protein</fullName>
    </submittedName>
</protein>
<name>A0ACC2WIK6_9TREE</name>
<comment type="caution">
    <text evidence="1">The sequence shown here is derived from an EMBL/GenBank/DDBJ whole genome shotgun (WGS) entry which is preliminary data.</text>
</comment>
<organism evidence="1 2">
    <name type="scientific">Naganishia vaughanmartiniae</name>
    <dbReference type="NCBI Taxonomy" id="1424756"/>
    <lineage>
        <taxon>Eukaryota</taxon>
        <taxon>Fungi</taxon>
        <taxon>Dikarya</taxon>
        <taxon>Basidiomycota</taxon>
        <taxon>Agaricomycotina</taxon>
        <taxon>Tremellomycetes</taxon>
        <taxon>Filobasidiales</taxon>
        <taxon>Filobasidiaceae</taxon>
        <taxon>Naganishia</taxon>
    </lineage>
</organism>
<proteinExistence type="predicted"/>
<sequence>MRQEYRQLSHKILRLATSSADLETLNKPKMVELKSWAHLGRRTQPPAFLFHRPSHLNRSSAAFEEMFPPSGLRACDEAEYREREALLVRFGDADDARSSPELSIMPNSNAGPSRFVDIKPKIPPNDIIDLCTLKHGPGSSRMPVSSSPASPLIMQPRSPRSPLSPVASVEPNDGKLSGKRPAEAMLSGTTEPESAKRVKEAEGKPWNSRVPGLCMCSSLFVGVVLTGPTTQSPETTRIRISDSPLCANNRGEQSSSIARQAQIEENIKADAEEAKRSERAWTVDSEMWADILRCDSDSEVEDVKPVIPQEPPETEQVSTEDLVEAGIEKKQDDGGEPALLQQKLGVKEISPEFLPRLKQAEADHVELNGPRQPLQKVILQPPVQALSAVSNETLASTHPQAVRGLDRAKVAIDVVRRQLTKVHVGSQLFLRIGRNEKGNYDVHQDVREESEFEPCLKYPPNRFIALIIRINSQLAISLVYEPHPRSKPTSPNFSRPSGAVF</sequence>
<reference evidence="1" key="1">
    <citation type="submission" date="2023-04" db="EMBL/GenBank/DDBJ databases">
        <title>Draft Genome sequencing of Naganishia species isolated from polar environments using Oxford Nanopore Technology.</title>
        <authorList>
            <person name="Leo P."/>
            <person name="Venkateswaran K."/>
        </authorList>
    </citation>
    <scope>NUCLEOTIDE SEQUENCE</scope>
    <source>
        <strain evidence="1">MNA-CCFEE 5425</strain>
    </source>
</reference>
<gene>
    <name evidence="1" type="ORF">QFC22_006561</name>
</gene>
<evidence type="ECO:0000313" key="2">
    <source>
        <dbReference type="Proteomes" id="UP001243375"/>
    </source>
</evidence>
<accession>A0ACC2WIK6</accession>